<comment type="caution">
    <text evidence="2">The sequence shown here is derived from an EMBL/GenBank/DDBJ whole genome shotgun (WGS) entry which is preliminary data.</text>
</comment>
<dbReference type="AlphaFoldDB" id="A0A397HHF1"/>
<name>A0A397HHF1_9GLOM</name>
<keyword evidence="3" id="KW-1185">Reference proteome</keyword>
<accession>A0A397HHF1</accession>
<proteinExistence type="predicted"/>
<evidence type="ECO:0000313" key="3">
    <source>
        <dbReference type="Proteomes" id="UP000266861"/>
    </source>
</evidence>
<dbReference type="OrthoDB" id="2348168at2759"/>
<reference evidence="2 3" key="1">
    <citation type="submission" date="2018-08" db="EMBL/GenBank/DDBJ databases">
        <title>Genome and evolution of the arbuscular mycorrhizal fungus Diversispora epigaea (formerly Glomus versiforme) and its bacterial endosymbionts.</title>
        <authorList>
            <person name="Sun X."/>
            <person name="Fei Z."/>
            <person name="Harrison M."/>
        </authorList>
    </citation>
    <scope>NUCLEOTIDE SEQUENCE [LARGE SCALE GENOMIC DNA]</scope>
    <source>
        <strain evidence="2 3">IT104</strain>
    </source>
</reference>
<feature type="region of interest" description="Disordered" evidence="1">
    <location>
        <begin position="848"/>
        <end position="871"/>
    </location>
</feature>
<dbReference type="EMBL" id="PQFF01000321">
    <property type="protein sequence ID" value="RHZ60633.1"/>
    <property type="molecule type" value="Genomic_DNA"/>
</dbReference>
<protein>
    <submittedName>
        <fullName evidence="2">Uncharacterized protein</fullName>
    </submittedName>
</protein>
<evidence type="ECO:0000256" key="1">
    <source>
        <dbReference type="SAM" id="MobiDB-lite"/>
    </source>
</evidence>
<evidence type="ECO:0000313" key="2">
    <source>
        <dbReference type="EMBL" id="RHZ60633.1"/>
    </source>
</evidence>
<dbReference type="Proteomes" id="UP000266861">
    <property type="component" value="Unassembled WGS sequence"/>
</dbReference>
<gene>
    <name evidence="2" type="ORF">Glove_351g19</name>
</gene>
<sequence length="1075" mass="125369">MSKRRRFDVELLELGFITAELHYGIFARDWWVKRIVNDSEFLIPFRQHMRVKCFLNSKNFEIAIYSFSKNPYKPGFQCFCNNYLSPIEDSPSKALNSLYHKIFNTNTEYSGLYLHAKLFWGPEIAISGKKIYSLIEDTHNWILFLFPYIEWILHKSQKVEIPQKSKINFGNIIEQFLTIVSRIGHSKKEENHYKAGSGYISSIVTRYKGQNHLFLLKIQKNECQIEVYHEETHIKTFNGATPDIVWNEIGIHKKLLGSYIFGITHEQVQKQLQNSKSEEFLLCTSDKWDNQELMNEIFARHIKSRKIPNTMNNWQELFLNWKLQRSSIIIFSKILESIYPINYQFQDKELSAWRAMFRSCGCTDVTPYHRKLSKIEFWSNAQDPQSDQNTLSYLHHSDMLQIEPGNKRGAEGCIRILSIIAEGFSISKLKKNLSIGSDTITNARKHARLYGPGVPPFEKPKRIVHKMSKIKEQQFLWFFQDRANIAQSSYKVDSKSNLPICYLCDQKSELWKKFEETYPNGMKKTSFMVRLANTTYLKYREDLGALCQICNDYGFEPFENLESIVREEIPEKKNQDIILTRIDQLKRHMRRGYEEKLKINSNGTIIHDSCVSHCLLYAFGDCDQIHQTRCNNCDQFFQLFNWLTNQISNSKIQKLEEIQEKLKYYLSHQTRKVYLNAQFKPMLNSLDNNGAVIICDYKMRVLPKSARETKSEFFGKRGWTLHSILIFTHNSEKNTELNISAYDHWSTDTKQDSWFTASSFEAVFNSLEKKPKWIRIISDNGPHYNWYQIEIRSWIFLEPGEAKTIIDSYHAAISHAIKRYIQVGYDITTGEDIVMAGKNLAGTHFANLQPNRENQSEEEQSDDAKELSRNSKKNITKKATIKIIKGISNLFYWEWPINNDKEGYICARTLPGIGKFINFSPSHIANLCNGNIARPQPTISTYTTPNTKWKMSIETIPESKENTINNKERQSIIFIDTDFPLNKGWALKGNQKLGNRGGGKRMTKKVKNLLESFFMNGNMNTKDKLDAQGMQNELSLFVESGEISKEDIPKVSTIQNWIATFSRAWKAQATKQYLY</sequence>
<organism evidence="2 3">
    <name type="scientific">Diversispora epigaea</name>
    <dbReference type="NCBI Taxonomy" id="1348612"/>
    <lineage>
        <taxon>Eukaryota</taxon>
        <taxon>Fungi</taxon>
        <taxon>Fungi incertae sedis</taxon>
        <taxon>Mucoromycota</taxon>
        <taxon>Glomeromycotina</taxon>
        <taxon>Glomeromycetes</taxon>
        <taxon>Diversisporales</taxon>
        <taxon>Diversisporaceae</taxon>
        <taxon>Diversispora</taxon>
    </lineage>
</organism>